<dbReference type="AlphaFoldDB" id="A0AAE0F4L8"/>
<sequence length="76" mass="7887">MSDQGGEQGESEQNSGTTEQPAPKTGMESLLEQQGAMMKLMMEQMQNLTARVEVAEETAAKAASQAGGSARGGVLV</sequence>
<dbReference type="EMBL" id="LGRX02025964">
    <property type="protein sequence ID" value="KAK3251573.1"/>
    <property type="molecule type" value="Genomic_DNA"/>
</dbReference>
<feature type="coiled-coil region" evidence="1">
    <location>
        <begin position="38"/>
        <end position="65"/>
    </location>
</feature>
<proteinExistence type="predicted"/>
<evidence type="ECO:0000313" key="4">
    <source>
        <dbReference type="Proteomes" id="UP001190700"/>
    </source>
</evidence>
<keyword evidence="1" id="KW-0175">Coiled coil</keyword>
<organism evidence="3 4">
    <name type="scientific">Cymbomonas tetramitiformis</name>
    <dbReference type="NCBI Taxonomy" id="36881"/>
    <lineage>
        <taxon>Eukaryota</taxon>
        <taxon>Viridiplantae</taxon>
        <taxon>Chlorophyta</taxon>
        <taxon>Pyramimonadophyceae</taxon>
        <taxon>Pyramimonadales</taxon>
        <taxon>Pyramimonadaceae</taxon>
        <taxon>Cymbomonas</taxon>
    </lineage>
</organism>
<evidence type="ECO:0000256" key="1">
    <source>
        <dbReference type="SAM" id="Coils"/>
    </source>
</evidence>
<name>A0AAE0F4L8_9CHLO</name>
<evidence type="ECO:0000313" key="3">
    <source>
        <dbReference type="EMBL" id="KAK3251573.1"/>
    </source>
</evidence>
<protein>
    <submittedName>
        <fullName evidence="3">Uncharacterized protein</fullName>
    </submittedName>
</protein>
<gene>
    <name evidence="3" type="ORF">CYMTET_39092</name>
</gene>
<reference evidence="3 4" key="1">
    <citation type="journal article" date="2015" name="Genome Biol. Evol.">
        <title>Comparative Genomics of a Bacterivorous Green Alga Reveals Evolutionary Causalities and Consequences of Phago-Mixotrophic Mode of Nutrition.</title>
        <authorList>
            <person name="Burns J.A."/>
            <person name="Paasch A."/>
            <person name="Narechania A."/>
            <person name="Kim E."/>
        </authorList>
    </citation>
    <scope>NUCLEOTIDE SEQUENCE [LARGE SCALE GENOMIC DNA]</scope>
    <source>
        <strain evidence="3 4">PLY_AMNH</strain>
    </source>
</reference>
<comment type="caution">
    <text evidence="3">The sequence shown here is derived from an EMBL/GenBank/DDBJ whole genome shotgun (WGS) entry which is preliminary data.</text>
</comment>
<dbReference type="Proteomes" id="UP001190700">
    <property type="component" value="Unassembled WGS sequence"/>
</dbReference>
<accession>A0AAE0F4L8</accession>
<feature type="region of interest" description="Disordered" evidence="2">
    <location>
        <begin position="1"/>
        <end position="34"/>
    </location>
</feature>
<keyword evidence="4" id="KW-1185">Reference proteome</keyword>
<evidence type="ECO:0000256" key="2">
    <source>
        <dbReference type="SAM" id="MobiDB-lite"/>
    </source>
</evidence>
<feature type="compositionally biased region" description="Low complexity" evidence="2">
    <location>
        <begin position="1"/>
        <end position="16"/>
    </location>
</feature>